<dbReference type="GO" id="GO:0004640">
    <property type="term" value="F:phosphoribosylanthranilate isomerase activity"/>
    <property type="evidence" value="ECO:0007669"/>
    <property type="project" value="UniProtKB-UniRule"/>
</dbReference>
<dbReference type="Proteomes" id="UP001055091">
    <property type="component" value="Unassembled WGS sequence"/>
</dbReference>
<dbReference type="CDD" id="cd00405">
    <property type="entry name" value="PRAI"/>
    <property type="match status" value="1"/>
</dbReference>
<dbReference type="AlphaFoldDB" id="A0AA37N2Z4"/>
<dbReference type="RefSeq" id="WP_118043036.1">
    <property type="nucleotide sequence ID" value="NZ_BQNJ01000001.1"/>
</dbReference>
<keyword evidence="8 9" id="KW-0413">Isomerase</keyword>
<evidence type="ECO:0000256" key="9">
    <source>
        <dbReference type="HAMAP-Rule" id="MF_00135"/>
    </source>
</evidence>
<dbReference type="InterPro" id="IPR044643">
    <property type="entry name" value="TrpF_fam"/>
</dbReference>
<dbReference type="Pfam" id="PF00697">
    <property type="entry name" value="PRAI"/>
    <property type="match status" value="1"/>
</dbReference>
<evidence type="ECO:0000313" key="11">
    <source>
        <dbReference type="EMBL" id="GKG99527.1"/>
    </source>
</evidence>
<dbReference type="GO" id="GO:0000162">
    <property type="term" value="P:L-tryptophan biosynthetic process"/>
    <property type="evidence" value="ECO:0007669"/>
    <property type="project" value="UniProtKB-UniRule"/>
</dbReference>
<keyword evidence="5 9" id="KW-0028">Amino-acid biosynthesis</keyword>
<name>A0AA37N2Z4_9FIRM</name>
<dbReference type="InterPro" id="IPR013785">
    <property type="entry name" value="Aldolase_TIM"/>
</dbReference>
<reference evidence="11" key="1">
    <citation type="submission" date="2022-01" db="EMBL/GenBank/DDBJ databases">
        <title>Novel bile acid biosynthetic pathways are enriched in the microbiome of centenarians.</title>
        <authorList>
            <person name="Sato Y."/>
            <person name="Atarashi K."/>
            <person name="Plichta R.D."/>
            <person name="Arai Y."/>
            <person name="Sasajima S."/>
            <person name="Kearney M.S."/>
            <person name="Suda W."/>
            <person name="Takeshita K."/>
            <person name="Sasaki T."/>
            <person name="Okamoto S."/>
            <person name="Skelly N.A."/>
            <person name="Okamura Y."/>
            <person name="Vlamakis H."/>
            <person name="Li Y."/>
            <person name="Tanoue T."/>
            <person name="Takei H."/>
            <person name="Nittono H."/>
            <person name="Narushima S."/>
            <person name="Irie J."/>
            <person name="Itoh H."/>
            <person name="Moriya K."/>
            <person name="Sugiura Y."/>
            <person name="Suematsu M."/>
            <person name="Moritoki N."/>
            <person name="Shibata S."/>
            <person name="Littman R.D."/>
            <person name="Fischbach A.M."/>
            <person name="Uwamino Y."/>
            <person name="Inoue T."/>
            <person name="Honda A."/>
            <person name="Hattori M."/>
            <person name="Murai T."/>
            <person name="Xavier J.R."/>
            <person name="Hirose N."/>
            <person name="Honda K."/>
        </authorList>
    </citation>
    <scope>NUCLEOTIDE SEQUENCE</scope>
    <source>
        <strain evidence="11">CE91-St55</strain>
    </source>
</reference>
<evidence type="ECO:0000256" key="1">
    <source>
        <dbReference type="ARBA" id="ARBA00001164"/>
    </source>
</evidence>
<sequence length="231" mass="25505">MIIQIYGIRTVEDARMVVELGATNIGVSYGKIKRTPGQVTCEKAREIFENVQPTATKVGLTIAEDIEEISENLREVEPDILHLSGYIEAITPEDIKVLKSRFPRVKIMQAIPVLTNVPLEDQKVMEYVRQYETVADLFLIDTKADHVADIGATGACHDRNIDKKIIESTKIPCIIAGGLDEKNVAEAIRITSPYGVDSFTFTNFDVLPKDGSGIKDPEKVKAFVEAVRGAC</sequence>
<organism evidence="11 12">
    <name type="scientific">Hungatella hathewayi</name>
    <dbReference type="NCBI Taxonomy" id="154046"/>
    <lineage>
        <taxon>Bacteria</taxon>
        <taxon>Bacillati</taxon>
        <taxon>Bacillota</taxon>
        <taxon>Clostridia</taxon>
        <taxon>Lachnospirales</taxon>
        <taxon>Lachnospiraceae</taxon>
        <taxon>Hungatella</taxon>
    </lineage>
</organism>
<comment type="caution">
    <text evidence="11">The sequence shown here is derived from an EMBL/GenBank/DDBJ whole genome shotgun (WGS) entry which is preliminary data.</text>
</comment>
<dbReference type="PANTHER" id="PTHR42894:SF1">
    <property type="entry name" value="N-(5'-PHOSPHORIBOSYL)ANTHRANILATE ISOMERASE"/>
    <property type="match status" value="1"/>
</dbReference>
<keyword evidence="7 9" id="KW-0057">Aromatic amino acid biosynthesis</keyword>
<comment type="catalytic activity">
    <reaction evidence="1 9">
        <text>N-(5-phospho-beta-D-ribosyl)anthranilate = 1-(2-carboxyphenylamino)-1-deoxy-D-ribulose 5-phosphate</text>
        <dbReference type="Rhea" id="RHEA:21540"/>
        <dbReference type="ChEBI" id="CHEBI:18277"/>
        <dbReference type="ChEBI" id="CHEBI:58613"/>
        <dbReference type="EC" id="5.3.1.24"/>
    </reaction>
</comment>
<evidence type="ECO:0000313" key="12">
    <source>
        <dbReference type="Proteomes" id="UP001055091"/>
    </source>
</evidence>
<dbReference type="InterPro" id="IPR001240">
    <property type="entry name" value="PRAI_dom"/>
</dbReference>
<evidence type="ECO:0000256" key="6">
    <source>
        <dbReference type="ARBA" id="ARBA00022822"/>
    </source>
</evidence>
<dbReference type="EMBL" id="BQNJ01000001">
    <property type="protein sequence ID" value="GKG99527.1"/>
    <property type="molecule type" value="Genomic_DNA"/>
</dbReference>
<evidence type="ECO:0000256" key="4">
    <source>
        <dbReference type="ARBA" id="ARBA00022272"/>
    </source>
</evidence>
<dbReference type="SUPFAM" id="SSF51366">
    <property type="entry name" value="Ribulose-phoshate binding barrel"/>
    <property type="match status" value="1"/>
</dbReference>
<protein>
    <recommendedName>
        <fullName evidence="4 9">N-(5'-phosphoribosyl)anthranilate isomerase</fullName>
        <shortName evidence="9">PRAI</shortName>
        <ecNumber evidence="3 9">5.3.1.24</ecNumber>
    </recommendedName>
</protein>
<dbReference type="InterPro" id="IPR011060">
    <property type="entry name" value="RibuloseP-bd_barrel"/>
</dbReference>
<evidence type="ECO:0000256" key="5">
    <source>
        <dbReference type="ARBA" id="ARBA00022605"/>
    </source>
</evidence>
<evidence type="ECO:0000256" key="3">
    <source>
        <dbReference type="ARBA" id="ARBA00012572"/>
    </source>
</evidence>
<evidence type="ECO:0000256" key="8">
    <source>
        <dbReference type="ARBA" id="ARBA00023235"/>
    </source>
</evidence>
<dbReference type="HAMAP" id="MF_00135">
    <property type="entry name" value="PRAI"/>
    <property type="match status" value="1"/>
</dbReference>
<dbReference type="EC" id="5.3.1.24" evidence="3 9"/>
<feature type="domain" description="N-(5'phosphoribosyl) anthranilate isomerase (PRAI)" evidence="10">
    <location>
        <begin position="5"/>
        <end position="225"/>
    </location>
</feature>
<dbReference type="PANTHER" id="PTHR42894">
    <property type="entry name" value="N-(5'-PHOSPHORIBOSYL)ANTHRANILATE ISOMERASE"/>
    <property type="match status" value="1"/>
</dbReference>
<evidence type="ECO:0000256" key="2">
    <source>
        <dbReference type="ARBA" id="ARBA00004664"/>
    </source>
</evidence>
<accession>A0AA37N2Z4</accession>
<comment type="pathway">
    <text evidence="2 9">Amino-acid biosynthesis; L-tryptophan biosynthesis; L-tryptophan from chorismate: step 3/5.</text>
</comment>
<dbReference type="Gene3D" id="3.20.20.70">
    <property type="entry name" value="Aldolase class I"/>
    <property type="match status" value="1"/>
</dbReference>
<proteinExistence type="inferred from homology"/>
<keyword evidence="6 9" id="KW-0822">Tryptophan biosynthesis</keyword>
<gene>
    <name evidence="11" type="primary">trpF_1</name>
    <name evidence="9" type="synonym">trpF</name>
    <name evidence="11" type="ORF">CE91St55_15090</name>
</gene>
<evidence type="ECO:0000256" key="7">
    <source>
        <dbReference type="ARBA" id="ARBA00023141"/>
    </source>
</evidence>
<comment type="similarity">
    <text evidence="9">Belongs to the TrpF family.</text>
</comment>
<evidence type="ECO:0000259" key="10">
    <source>
        <dbReference type="Pfam" id="PF00697"/>
    </source>
</evidence>